<feature type="transmembrane region" description="Helical" evidence="1">
    <location>
        <begin position="196"/>
        <end position="214"/>
    </location>
</feature>
<evidence type="ECO:0000256" key="1">
    <source>
        <dbReference type="SAM" id="Phobius"/>
    </source>
</evidence>
<evidence type="ECO:0000313" key="2">
    <source>
        <dbReference type="EMBL" id="KAA3767466.1"/>
    </source>
</evidence>
<feature type="transmembrane region" description="Helical" evidence="1">
    <location>
        <begin position="30"/>
        <end position="50"/>
    </location>
</feature>
<dbReference type="InterPro" id="IPR038770">
    <property type="entry name" value="Na+/solute_symporter_sf"/>
</dbReference>
<dbReference type="Proteomes" id="UP000422221">
    <property type="component" value="Unassembled WGS sequence"/>
</dbReference>
<feature type="transmembrane region" description="Helical" evidence="1">
    <location>
        <begin position="226"/>
        <end position="243"/>
    </location>
</feature>
<accession>A0A7J4XKY7</accession>
<feature type="transmembrane region" description="Helical" evidence="1">
    <location>
        <begin position="361"/>
        <end position="383"/>
    </location>
</feature>
<reference evidence="2 3" key="1">
    <citation type="journal article" date="2019" name="Nat. Med.">
        <title>A library of human gut bacterial isolates paired with longitudinal multiomics data enables mechanistic microbiome research.</title>
        <authorList>
            <person name="Poyet M."/>
            <person name="Groussin M."/>
            <person name="Gibbons S.M."/>
            <person name="Avila-Pacheco J."/>
            <person name="Jiang X."/>
            <person name="Kearney S.M."/>
            <person name="Perrotta A.R."/>
            <person name="Berdy B."/>
            <person name="Zhao S."/>
            <person name="Lieberman T.D."/>
            <person name="Swanson P.K."/>
            <person name="Smith M."/>
            <person name="Roesemann S."/>
            <person name="Alexander J.E."/>
            <person name="Rich S.A."/>
            <person name="Livny J."/>
            <person name="Vlamakis H."/>
            <person name="Clish C."/>
            <person name="Bullock K."/>
            <person name="Deik A."/>
            <person name="Scott J."/>
            <person name="Pierce K.A."/>
            <person name="Xavier R.J."/>
            <person name="Alm E.J."/>
        </authorList>
    </citation>
    <scope>NUCLEOTIDE SEQUENCE [LARGE SCALE GENOMIC DNA]</scope>
    <source>
        <strain evidence="2 3">BIOML-A10</strain>
    </source>
</reference>
<name>A0A7J4XKY7_9BACE</name>
<feature type="transmembrane region" description="Helical" evidence="1">
    <location>
        <begin position="167"/>
        <end position="184"/>
    </location>
</feature>
<feature type="transmembrane region" description="Helical" evidence="1">
    <location>
        <begin position="255"/>
        <end position="275"/>
    </location>
</feature>
<feature type="transmembrane region" description="Helical" evidence="1">
    <location>
        <begin position="332"/>
        <end position="355"/>
    </location>
</feature>
<keyword evidence="1" id="KW-1133">Transmembrane helix</keyword>
<feature type="transmembrane region" description="Helical" evidence="1">
    <location>
        <begin position="143"/>
        <end position="161"/>
    </location>
</feature>
<gene>
    <name evidence="2" type="ORF">F3F73_07015</name>
</gene>
<sequence>MRKVLSFSVFLVAGLVLSQSLPVLVGTEGIGAVRTVANILLYVCLSFIMINVGREFEVDKSRWKSYTQDYFIAMATAAMPWFLIALYYVFVLLPPEFWNSWEAWKENLLLSRFAAPTSAGILFTMLAAIGLKSSWMYKKIQVLAIFDDLDTILLMIPLQIMMIGLRWQLIIVVLIVFLLLSFGWKQLGKYNWRQDWKAILFYSFLVFIATQSLYLISKSLYGEAGSIHIEVLLPAFIVGMIMKHKEIDTPVEHKVATGISFLFMFLVGMSMPHFIGVDFAETQAGEYSVTGSQEMMPWGVIIFHVLIVSLLSNIGKLFPVFFYRDRKFSERLALSIGMFTRGEVGAGVIFIALGYNLGGPALLISVLTIVLNLILTGIFVLWVKKLALRSYVE</sequence>
<protein>
    <submittedName>
        <fullName evidence="2">Sodium:proton antiporter</fullName>
    </submittedName>
</protein>
<dbReference type="AlphaFoldDB" id="A0A7J4XKY7"/>
<feature type="transmembrane region" description="Helical" evidence="1">
    <location>
        <begin position="113"/>
        <end position="131"/>
    </location>
</feature>
<dbReference type="Gene3D" id="1.20.1530.20">
    <property type="match status" value="1"/>
</dbReference>
<proteinExistence type="predicted"/>
<feature type="transmembrane region" description="Helical" evidence="1">
    <location>
        <begin position="70"/>
        <end position="93"/>
    </location>
</feature>
<comment type="caution">
    <text evidence="2">The sequence shown here is derived from an EMBL/GenBank/DDBJ whole genome shotgun (WGS) entry which is preliminary data.</text>
</comment>
<dbReference type="RefSeq" id="WP_130059542.1">
    <property type="nucleotide sequence ID" value="NZ_JADNPJ010000018.1"/>
</dbReference>
<organism evidence="2 3">
    <name type="scientific">Bacteroides salyersiae</name>
    <dbReference type="NCBI Taxonomy" id="291644"/>
    <lineage>
        <taxon>Bacteria</taxon>
        <taxon>Pseudomonadati</taxon>
        <taxon>Bacteroidota</taxon>
        <taxon>Bacteroidia</taxon>
        <taxon>Bacteroidales</taxon>
        <taxon>Bacteroidaceae</taxon>
        <taxon>Bacteroides</taxon>
    </lineage>
</organism>
<keyword evidence="1" id="KW-0472">Membrane</keyword>
<keyword evidence="1" id="KW-0812">Transmembrane</keyword>
<evidence type="ECO:0000313" key="3">
    <source>
        <dbReference type="Proteomes" id="UP000422221"/>
    </source>
</evidence>
<dbReference type="EMBL" id="VWMK01000005">
    <property type="protein sequence ID" value="KAA3767466.1"/>
    <property type="molecule type" value="Genomic_DNA"/>
</dbReference>
<feature type="transmembrane region" description="Helical" evidence="1">
    <location>
        <begin position="295"/>
        <end position="311"/>
    </location>
</feature>